<dbReference type="OMA" id="HECKEAV"/>
<keyword evidence="1" id="KW-0732">Signal</keyword>
<keyword evidence="4" id="KW-1185">Reference proteome</keyword>
<feature type="signal peptide" evidence="1">
    <location>
        <begin position="1"/>
        <end position="16"/>
    </location>
</feature>
<feature type="domain" description="Reverse transcriptase zinc-binding" evidence="2">
    <location>
        <begin position="319"/>
        <end position="399"/>
    </location>
</feature>
<evidence type="ECO:0000259" key="2">
    <source>
        <dbReference type="Pfam" id="PF13966"/>
    </source>
</evidence>
<feature type="chain" id="PRO_5004010949" description="Reverse transcriptase zinc-binding domain-containing protein" evidence="1">
    <location>
        <begin position="17"/>
        <end position="416"/>
    </location>
</feature>
<dbReference type="Proteomes" id="UP000011115">
    <property type="component" value="Unassembled WGS sequence"/>
</dbReference>
<protein>
    <recommendedName>
        <fullName evidence="2">Reverse transcriptase zinc-binding domain-containing protein</fullName>
    </recommendedName>
</protein>
<organism evidence="3 4">
    <name type="scientific">Solanum tuberosum</name>
    <name type="common">Potato</name>
    <dbReference type="NCBI Taxonomy" id="4113"/>
    <lineage>
        <taxon>Eukaryota</taxon>
        <taxon>Viridiplantae</taxon>
        <taxon>Streptophyta</taxon>
        <taxon>Embryophyta</taxon>
        <taxon>Tracheophyta</taxon>
        <taxon>Spermatophyta</taxon>
        <taxon>Magnoliopsida</taxon>
        <taxon>eudicotyledons</taxon>
        <taxon>Gunneridae</taxon>
        <taxon>Pentapetalae</taxon>
        <taxon>asterids</taxon>
        <taxon>lamiids</taxon>
        <taxon>Solanales</taxon>
        <taxon>Solanaceae</taxon>
        <taxon>Solanoideae</taxon>
        <taxon>Solaneae</taxon>
        <taxon>Solanum</taxon>
    </lineage>
</organism>
<dbReference type="PANTHER" id="PTHR33116">
    <property type="entry name" value="REVERSE TRANSCRIPTASE ZINC-BINDING DOMAIN-CONTAINING PROTEIN-RELATED-RELATED"/>
    <property type="match status" value="1"/>
</dbReference>
<reference evidence="4" key="1">
    <citation type="journal article" date="2011" name="Nature">
        <title>Genome sequence and analysis of the tuber crop potato.</title>
        <authorList>
            <consortium name="The Potato Genome Sequencing Consortium"/>
        </authorList>
    </citation>
    <scope>NUCLEOTIDE SEQUENCE [LARGE SCALE GENOMIC DNA]</scope>
    <source>
        <strain evidence="4">cv. DM1-3 516 R44</strain>
    </source>
</reference>
<evidence type="ECO:0000256" key="1">
    <source>
        <dbReference type="SAM" id="SignalP"/>
    </source>
</evidence>
<dbReference type="InParanoid" id="M1A801"/>
<dbReference type="AlphaFoldDB" id="M1A801"/>
<dbReference type="Gramene" id="PGSC0003DMT400016657">
    <property type="protein sequence ID" value="PGSC0003DMT400016657"/>
    <property type="gene ID" value="PGSC0003DMG400006509"/>
</dbReference>
<dbReference type="Pfam" id="PF13966">
    <property type="entry name" value="zf-RVT"/>
    <property type="match status" value="1"/>
</dbReference>
<evidence type="ECO:0000313" key="3">
    <source>
        <dbReference type="EnsemblPlants" id="PGSC0003DMT400016657"/>
    </source>
</evidence>
<dbReference type="ExpressionAtlas" id="M1A801">
    <property type="expression patterns" value="baseline and differential"/>
</dbReference>
<dbReference type="HOGENOM" id="CLU_000680_15_0_1"/>
<dbReference type="eggNOG" id="KOG1075">
    <property type="taxonomic scope" value="Eukaryota"/>
</dbReference>
<sequence>MLILRVIFNIFDAVSGLHINWGKSFIYPINTVEDLAEKLGGKVGELPTTYLGMPLGAKSKSKNIWSGVIERCEKRLAYWKSQYLSTGGRFTLVSSVMDSIPSYMMSLFPIPASVTDRLDVVRRNFIWKGSEDKKKYHLVKWEELLESKKGGGLNIRRLDRHNKSLMMKRLWKFASPEEALCKEVIRSKYGMQDRWITKEVTTPYNCSVWRSIRKLWQLVSTRTSCKVGNGEKVAFWKDIWCGQWPLNQNFPELYNLCQAQDATVAELWTGQGWNLRLRRNLNDWEVNFIADFQNTVPQNLNLTEEKDSLVWKVDSKGIFTVRSAYKDLTGTNTQEIRWPWRMIWKTKVPYKVNYFTWLLTKDAVLTHENLNKRKHNLCSRCHLCEEQIETVNHLFLHCNGQTNCGKCSYTRGRSGG</sequence>
<reference evidence="3" key="2">
    <citation type="submission" date="2015-06" db="UniProtKB">
        <authorList>
            <consortium name="EnsemblPlants"/>
        </authorList>
    </citation>
    <scope>IDENTIFICATION</scope>
    <source>
        <strain evidence="3">DM1-3 516 R44</strain>
    </source>
</reference>
<dbReference type="PaxDb" id="4113-PGSC0003DMT400016657"/>
<dbReference type="InterPro" id="IPR026960">
    <property type="entry name" value="RVT-Znf"/>
</dbReference>
<dbReference type="PANTHER" id="PTHR33116:SF85">
    <property type="entry name" value="REVERSE TRANSCRIPTASE ZINC-BINDING DOMAIN-CONTAINING PROTEIN"/>
    <property type="match status" value="1"/>
</dbReference>
<evidence type="ECO:0000313" key="4">
    <source>
        <dbReference type="Proteomes" id="UP000011115"/>
    </source>
</evidence>
<proteinExistence type="predicted"/>
<dbReference type="EnsemblPlants" id="PGSC0003DMT400016657">
    <property type="protein sequence ID" value="PGSC0003DMT400016657"/>
    <property type="gene ID" value="PGSC0003DMG400006509"/>
</dbReference>
<name>M1A801_SOLTU</name>
<accession>M1A801</accession>